<comment type="caution">
    <text evidence="2">The sequence shown here is derived from an EMBL/GenBank/DDBJ whole genome shotgun (WGS) entry which is preliminary data.</text>
</comment>
<sequence>MGKSILCTAKFPALARKVVSSHESQKPKHVKPTSQGKSPASQKKGKPSGLQIESGRIMQKEMNGWNGRDRVPLAQVVSELVKAWFEDALEAAKEGDIAMQVLVGQMYCNGYGVSKDVQKGRAWISQASKSQSSVWTDADKHPGYNESDSDSDELID</sequence>
<reference evidence="2 3" key="1">
    <citation type="journal article" date="2021" name="Commun. Biol.">
        <title>The genome of Shorea leprosula (Dipterocarpaceae) highlights the ecological relevance of drought in aseasonal tropical rainforests.</title>
        <authorList>
            <person name="Ng K.K.S."/>
            <person name="Kobayashi M.J."/>
            <person name="Fawcett J.A."/>
            <person name="Hatakeyama M."/>
            <person name="Paape T."/>
            <person name="Ng C.H."/>
            <person name="Ang C.C."/>
            <person name="Tnah L.H."/>
            <person name="Lee C.T."/>
            <person name="Nishiyama T."/>
            <person name="Sese J."/>
            <person name="O'Brien M.J."/>
            <person name="Copetti D."/>
            <person name="Mohd Noor M.I."/>
            <person name="Ong R.C."/>
            <person name="Putra M."/>
            <person name="Sireger I.Z."/>
            <person name="Indrioko S."/>
            <person name="Kosugi Y."/>
            <person name="Izuno A."/>
            <person name="Isagi Y."/>
            <person name="Lee S.L."/>
            <person name="Shimizu K.K."/>
        </authorList>
    </citation>
    <scope>NUCLEOTIDE SEQUENCE [LARGE SCALE GENOMIC DNA]</scope>
    <source>
        <strain evidence="2">214</strain>
    </source>
</reference>
<feature type="compositionally biased region" description="Polar residues" evidence="1">
    <location>
        <begin position="126"/>
        <end position="135"/>
    </location>
</feature>
<evidence type="ECO:0000256" key="1">
    <source>
        <dbReference type="SAM" id="MobiDB-lite"/>
    </source>
</evidence>
<dbReference type="Gene3D" id="1.25.40.10">
    <property type="entry name" value="Tetratricopeptide repeat domain"/>
    <property type="match status" value="1"/>
</dbReference>
<dbReference type="EMBL" id="BPVZ01000005">
    <property type="protein sequence ID" value="GKU92206.1"/>
    <property type="molecule type" value="Genomic_DNA"/>
</dbReference>
<evidence type="ECO:0000313" key="3">
    <source>
        <dbReference type="Proteomes" id="UP001054252"/>
    </source>
</evidence>
<evidence type="ECO:0000313" key="2">
    <source>
        <dbReference type="EMBL" id="GKU92206.1"/>
    </source>
</evidence>
<feature type="region of interest" description="Disordered" evidence="1">
    <location>
        <begin position="126"/>
        <end position="156"/>
    </location>
</feature>
<feature type="region of interest" description="Disordered" evidence="1">
    <location>
        <begin position="18"/>
        <end position="58"/>
    </location>
</feature>
<dbReference type="AlphaFoldDB" id="A0AAV5I1S1"/>
<dbReference type="PANTHER" id="PTHR36792:SF12">
    <property type="match status" value="1"/>
</dbReference>
<proteinExistence type="predicted"/>
<feature type="compositionally biased region" description="Polar residues" evidence="1">
    <location>
        <begin position="32"/>
        <end position="41"/>
    </location>
</feature>
<evidence type="ECO:0008006" key="4">
    <source>
        <dbReference type="Google" id="ProtNLM"/>
    </source>
</evidence>
<dbReference type="Proteomes" id="UP001054252">
    <property type="component" value="Unassembled WGS sequence"/>
</dbReference>
<accession>A0AAV5I1S1</accession>
<keyword evidence="3" id="KW-1185">Reference proteome</keyword>
<name>A0AAV5I1S1_9ROSI</name>
<dbReference type="SUPFAM" id="SSF81901">
    <property type="entry name" value="HCP-like"/>
    <property type="match status" value="1"/>
</dbReference>
<organism evidence="2 3">
    <name type="scientific">Rubroshorea leprosula</name>
    <dbReference type="NCBI Taxonomy" id="152421"/>
    <lineage>
        <taxon>Eukaryota</taxon>
        <taxon>Viridiplantae</taxon>
        <taxon>Streptophyta</taxon>
        <taxon>Embryophyta</taxon>
        <taxon>Tracheophyta</taxon>
        <taxon>Spermatophyta</taxon>
        <taxon>Magnoliopsida</taxon>
        <taxon>eudicotyledons</taxon>
        <taxon>Gunneridae</taxon>
        <taxon>Pentapetalae</taxon>
        <taxon>rosids</taxon>
        <taxon>malvids</taxon>
        <taxon>Malvales</taxon>
        <taxon>Dipterocarpaceae</taxon>
        <taxon>Rubroshorea</taxon>
    </lineage>
</organism>
<gene>
    <name evidence="2" type="ORF">SLEP1_g5966</name>
</gene>
<dbReference type="PANTHER" id="PTHR36792">
    <property type="entry name" value="EXPRESSED PROTEIN"/>
    <property type="match status" value="1"/>
</dbReference>
<dbReference type="InterPro" id="IPR011990">
    <property type="entry name" value="TPR-like_helical_dom_sf"/>
</dbReference>
<feature type="compositionally biased region" description="Acidic residues" evidence="1">
    <location>
        <begin position="147"/>
        <end position="156"/>
    </location>
</feature>
<protein>
    <recommendedName>
        <fullName evidence="4">Sel1-like protein</fullName>
    </recommendedName>
</protein>